<evidence type="ECO:0000256" key="15">
    <source>
        <dbReference type="PROSITE-ProRule" id="PRU00175"/>
    </source>
</evidence>
<keyword evidence="21" id="KW-1185">Reference proteome</keyword>
<evidence type="ECO:0000256" key="7">
    <source>
        <dbReference type="ARBA" id="ARBA00022723"/>
    </source>
</evidence>
<dbReference type="Gene3D" id="3.30.40.10">
    <property type="entry name" value="Zinc/RING finger domain, C3HC4 (zinc finger)"/>
    <property type="match status" value="1"/>
</dbReference>
<evidence type="ECO:0000256" key="12">
    <source>
        <dbReference type="ARBA" id="ARBA00022989"/>
    </source>
</evidence>
<keyword evidence="9 15" id="KW-0863">Zinc-finger</keyword>
<evidence type="ECO:0000256" key="13">
    <source>
        <dbReference type="ARBA" id="ARBA00023136"/>
    </source>
</evidence>
<dbReference type="Proteomes" id="UP001159364">
    <property type="component" value="Linkage Group LG05"/>
</dbReference>
<evidence type="ECO:0000256" key="3">
    <source>
        <dbReference type="ARBA" id="ARBA00004906"/>
    </source>
</evidence>
<keyword evidence="6 17" id="KW-0812">Transmembrane</keyword>
<keyword evidence="5" id="KW-0808">Transferase</keyword>
<comment type="subcellular location">
    <subcellularLocation>
        <location evidence="2">Membrane</location>
        <topology evidence="2">Single-pass membrane protein</topology>
    </subcellularLocation>
</comment>
<evidence type="ECO:0000256" key="16">
    <source>
        <dbReference type="SAM" id="MobiDB-lite"/>
    </source>
</evidence>
<evidence type="ECO:0000259" key="19">
    <source>
        <dbReference type="PROSITE" id="PS50089"/>
    </source>
</evidence>
<dbReference type="PANTHER" id="PTHR46539">
    <property type="entry name" value="E3 UBIQUITIN-PROTEIN LIGASE ATL42"/>
    <property type="match status" value="1"/>
</dbReference>
<comment type="caution">
    <text evidence="20">The sequence shown here is derived from an EMBL/GenBank/DDBJ whole genome shotgun (WGS) entry which is preliminary data.</text>
</comment>
<evidence type="ECO:0000256" key="14">
    <source>
        <dbReference type="ARBA" id="ARBA00024209"/>
    </source>
</evidence>
<evidence type="ECO:0000256" key="10">
    <source>
        <dbReference type="ARBA" id="ARBA00022786"/>
    </source>
</evidence>
<keyword evidence="10" id="KW-0833">Ubl conjugation pathway</keyword>
<evidence type="ECO:0000256" key="9">
    <source>
        <dbReference type="ARBA" id="ARBA00022771"/>
    </source>
</evidence>
<keyword evidence="11" id="KW-0862">Zinc</keyword>
<protein>
    <recommendedName>
        <fullName evidence="4">RING-type E3 ubiquitin transferase</fullName>
        <ecNumber evidence="4">2.3.2.27</ecNumber>
    </recommendedName>
</protein>
<feature type="transmembrane region" description="Helical" evidence="17">
    <location>
        <begin position="37"/>
        <end position="61"/>
    </location>
</feature>
<name>A0AAV8TCE5_9ROSI</name>
<gene>
    <name evidence="20" type="ORF">K2173_003650</name>
</gene>
<comment type="similarity">
    <text evidence="14">Belongs to the RING-type zinc finger family. ATL subfamily.</text>
</comment>
<dbReference type="SMART" id="SM00184">
    <property type="entry name" value="RING"/>
    <property type="match status" value="1"/>
</dbReference>
<feature type="signal peptide" evidence="18">
    <location>
        <begin position="1"/>
        <end position="21"/>
    </location>
</feature>
<feature type="compositionally biased region" description="Polar residues" evidence="16">
    <location>
        <begin position="349"/>
        <end position="358"/>
    </location>
</feature>
<dbReference type="EC" id="2.3.2.27" evidence="4"/>
<proteinExistence type="inferred from homology"/>
<dbReference type="PANTHER" id="PTHR46539:SF1">
    <property type="entry name" value="E3 UBIQUITIN-PROTEIN LIGASE ATL42"/>
    <property type="match status" value="1"/>
</dbReference>
<feature type="compositionally biased region" description="Polar residues" evidence="16">
    <location>
        <begin position="313"/>
        <end position="325"/>
    </location>
</feature>
<dbReference type="FunFam" id="3.30.40.10:FF:000285">
    <property type="entry name" value="RING-H2 finger protein ATL43"/>
    <property type="match status" value="1"/>
</dbReference>
<feature type="region of interest" description="Disordered" evidence="16">
    <location>
        <begin position="313"/>
        <end position="358"/>
    </location>
</feature>
<evidence type="ECO:0000313" key="20">
    <source>
        <dbReference type="EMBL" id="KAJ8763868.1"/>
    </source>
</evidence>
<dbReference type="SUPFAM" id="SSF57850">
    <property type="entry name" value="RING/U-box"/>
    <property type="match status" value="1"/>
</dbReference>
<comment type="pathway">
    <text evidence="3">Protein modification; protein ubiquitination.</text>
</comment>
<reference evidence="20 21" key="1">
    <citation type="submission" date="2021-09" db="EMBL/GenBank/DDBJ databases">
        <title>Genomic insights and catalytic innovation underlie evolution of tropane alkaloids biosynthesis.</title>
        <authorList>
            <person name="Wang Y.-J."/>
            <person name="Tian T."/>
            <person name="Huang J.-P."/>
            <person name="Huang S.-X."/>
        </authorList>
    </citation>
    <scope>NUCLEOTIDE SEQUENCE [LARGE SCALE GENOMIC DNA]</scope>
    <source>
        <strain evidence="20">KIB-2018</strain>
        <tissue evidence="20">Leaf</tissue>
    </source>
</reference>
<comment type="catalytic activity">
    <reaction evidence="1">
        <text>S-ubiquitinyl-[E2 ubiquitin-conjugating enzyme]-L-cysteine + [acceptor protein]-L-lysine = [E2 ubiquitin-conjugating enzyme]-L-cysteine + N(6)-ubiquitinyl-[acceptor protein]-L-lysine.</text>
        <dbReference type="EC" id="2.3.2.27"/>
    </reaction>
</comment>
<evidence type="ECO:0000256" key="1">
    <source>
        <dbReference type="ARBA" id="ARBA00000900"/>
    </source>
</evidence>
<feature type="chain" id="PRO_5043372942" description="RING-type E3 ubiquitin transferase" evidence="18">
    <location>
        <begin position="22"/>
        <end position="358"/>
    </location>
</feature>
<keyword evidence="13 17" id="KW-0472">Membrane</keyword>
<dbReference type="AlphaFoldDB" id="A0AAV8TCE5"/>
<dbReference type="GO" id="GO:0061630">
    <property type="term" value="F:ubiquitin protein ligase activity"/>
    <property type="evidence" value="ECO:0007669"/>
    <property type="project" value="UniProtKB-EC"/>
</dbReference>
<dbReference type="InterPro" id="IPR001841">
    <property type="entry name" value="Znf_RING"/>
</dbReference>
<dbReference type="GO" id="GO:0008270">
    <property type="term" value="F:zinc ion binding"/>
    <property type="evidence" value="ECO:0007669"/>
    <property type="project" value="UniProtKB-KW"/>
</dbReference>
<evidence type="ECO:0000256" key="8">
    <source>
        <dbReference type="ARBA" id="ARBA00022729"/>
    </source>
</evidence>
<organism evidence="20 21">
    <name type="scientific">Erythroxylum novogranatense</name>
    <dbReference type="NCBI Taxonomy" id="1862640"/>
    <lineage>
        <taxon>Eukaryota</taxon>
        <taxon>Viridiplantae</taxon>
        <taxon>Streptophyta</taxon>
        <taxon>Embryophyta</taxon>
        <taxon>Tracheophyta</taxon>
        <taxon>Spermatophyta</taxon>
        <taxon>Magnoliopsida</taxon>
        <taxon>eudicotyledons</taxon>
        <taxon>Gunneridae</taxon>
        <taxon>Pentapetalae</taxon>
        <taxon>rosids</taxon>
        <taxon>fabids</taxon>
        <taxon>Malpighiales</taxon>
        <taxon>Erythroxylaceae</taxon>
        <taxon>Erythroxylum</taxon>
    </lineage>
</organism>
<dbReference type="Pfam" id="PF13639">
    <property type="entry name" value="zf-RING_2"/>
    <property type="match status" value="1"/>
</dbReference>
<dbReference type="EMBL" id="JAIWQS010000005">
    <property type="protein sequence ID" value="KAJ8763868.1"/>
    <property type="molecule type" value="Genomic_DNA"/>
</dbReference>
<keyword evidence="12 17" id="KW-1133">Transmembrane helix</keyword>
<evidence type="ECO:0000256" key="2">
    <source>
        <dbReference type="ARBA" id="ARBA00004167"/>
    </source>
</evidence>
<keyword evidence="7" id="KW-0479">Metal-binding</keyword>
<dbReference type="InterPro" id="IPR013083">
    <property type="entry name" value="Znf_RING/FYVE/PHD"/>
</dbReference>
<evidence type="ECO:0000313" key="21">
    <source>
        <dbReference type="Proteomes" id="UP001159364"/>
    </source>
</evidence>
<evidence type="ECO:0000256" key="18">
    <source>
        <dbReference type="SAM" id="SignalP"/>
    </source>
</evidence>
<accession>A0AAV8TCE5</accession>
<evidence type="ECO:0000256" key="5">
    <source>
        <dbReference type="ARBA" id="ARBA00022679"/>
    </source>
</evidence>
<evidence type="ECO:0000256" key="6">
    <source>
        <dbReference type="ARBA" id="ARBA00022692"/>
    </source>
</evidence>
<keyword evidence="8 18" id="KW-0732">Signal</keyword>
<evidence type="ECO:0000256" key="11">
    <source>
        <dbReference type="ARBA" id="ARBA00022833"/>
    </source>
</evidence>
<evidence type="ECO:0000256" key="17">
    <source>
        <dbReference type="SAM" id="Phobius"/>
    </source>
</evidence>
<evidence type="ECO:0000256" key="4">
    <source>
        <dbReference type="ARBA" id="ARBA00012483"/>
    </source>
</evidence>
<dbReference type="CDD" id="cd16461">
    <property type="entry name" value="RING-H2_EL5-like"/>
    <property type="match status" value="1"/>
</dbReference>
<sequence>MRTSRLALLTAILFFVFQANAQGRLDSSVTTSNSKTHAGIEGVIGIILVMIFALLFSVSLAKYCSSRNIHPPSFRVLSRSRSRFSGIDPLLISSIPFFEFSSLRGSKEGLECAVCISKFEETEILRLLPKCRHAFHRNCIDRWLENHSSCPLCRLKLDPGDIENFTYSKSLRFLQLQTPSNLSDNPNLELFVQREPDPGPSILKQGKRSRRWNSKGKKYDHLLIDEEEGDDKTLHKLKHKVIVSDVLNKNIWSDLKSSDLLSLRSDMLSATYSNRYSPGKSTSERFSSGRLSMKVTKLEEDDVDFKQKTSSDCNVSTRLSRSNSCPKVPGFVSERSSGVSDPGKRRSMSDITGGSSIR</sequence>
<dbReference type="PROSITE" id="PS50089">
    <property type="entry name" value="ZF_RING_2"/>
    <property type="match status" value="1"/>
</dbReference>
<feature type="domain" description="RING-type" evidence="19">
    <location>
        <begin position="112"/>
        <end position="154"/>
    </location>
</feature>
<dbReference type="GO" id="GO:0016020">
    <property type="term" value="C:membrane"/>
    <property type="evidence" value="ECO:0007669"/>
    <property type="project" value="UniProtKB-SubCell"/>
</dbReference>